<dbReference type="GO" id="GO:0034039">
    <property type="term" value="F:8-oxo-7,8-dihydroguanine DNA N-glycosylase activity"/>
    <property type="evidence" value="ECO:0007669"/>
    <property type="project" value="TreeGrafter"/>
</dbReference>
<evidence type="ECO:0000256" key="8">
    <source>
        <dbReference type="ARBA" id="ARBA00022763"/>
    </source>
</evidence>
<comment type="function">
    <text evidence="2">Adenine glycosylase active on G-A mispairs. MutY also corrects error-prone DNA synthesis past GO lesions which are due to the oxidatively damaged form of guanine: 7,8-dihydro-8-oxoguanine (8-oxo-dGTP).</text>
</comment>
<dbReference type="GO" id="GO:0035485">
    <property type="term" value="F:adenine/guanine mispair binding"/>
    <property type="evidence" value="ECO:0007669"/>
    <property type="project" value="TreeGrafter"/>
</dbReference>
<feature type="domain" description="HhH-GPD" evidence="15">
    <location>
        <begin position="50"/>
        <end position="204"/>
    </location>
</feature>
<reference evidence="16 17" key="1">
    <citation type="journal article" date="2009" name="BMC Genomics">
        <title>The complete genome sequence of Xanthomonas albilineans provides new insights into the reductive genome evolution of the xylem-limited Xanthomonadaceae.</title>
        <authorList>
            <person name="Pieretti I."/>
            <person name="Royer M."/>
            <person name="Barbe V."/>
            <person name="Carrere S."/>
            <person name="Koebnik R."/>
            <person name="Cociancich S."/>
            <person name="Couloux A."/>
            <person name="Darrasse A."/>
            <person name="Gouzy J."/>
            <person name="Jacques M.A."/>
            <person name="Lauber E."/>
            <person name="Manceau C."/>
            <person name="Mangenot S."/>
            <person name="Poussier S."/>
            <person name="Segurens B."/>
            <person name="Szurek B."/>
            <person name="Verdier V."/>
            <person name="Arlat M."/>
            <person name="Rott P."/>
        </authorList>
    </citation>
    <scope>NUCLEOTIDE SEQUENCE [LARGE SCALE GENOMIC DNA]</scope>
    <source>
        <strain evidence="17">GPE PC73 / CFBP 7063</strain>
    </source>
</reference>
<dbReference type="NCBIfam" id="TIGR01084">
    <property type="entry name" value="mutY"/>
    <property type="match status" value="1"/>
</dbReference>
<evidence type="ECO:0000256" key="10">
    <source>
        <dbReference type="ARBA" id="ARBA00023004"/>
    </source>
</evidence>
<dbReference type="Proteomes" id="UP000001890">
    <property type="component" value="Chromosome"/>
</dbReference>
<dbReference type="SMART" id="SM00478">
    <property type="entry name" value="ENDO3c"/>
    <property type="match status" value="1"/>
</dbReference>
<dbReference type="InterPro" id="IPR044298">
    <property type="entry name" value="MIG/MutY"/>
</dbReference>
<accession>D2U8Y3</accession>
<keyword evidence="11" id="KW-0411">Iron-sulfur</keyword>
<comment type="cofactor">
    <cofactor evidence="14">
        <name>[4Fe-4S] cluster</name>
        <dbReference type="ChEBI" id="CHEBI:49883"/>
    </cofactor>
    <text evidence="14">Binds 1 [4Fe-4S] cluster.</text>
</comment>
<dbReference type="GO" id="GO:0000701">
    <property type="term" value="F:purine-specific mismatch base pair DNA N-glycosylase activity"/>
    <property type="evidence" value="ECO:0007669"/>
    <property type="project" value="UniProtKB-EC"/>
</dbReference>
<dbReference type="InterPro" id="IPR023170">
    <property type="entry name" value="HhH_base_excis_C"/>
</dbReference>
<dbReference type="InterPro" id="IPR003265">
    <property type="entry name" value="HhH-GPD_domain"/>
</dbReference>
<keyword evidence="8 14" id="KW-0227">DNA damage</keyword>
<evidence type="ECO:0000256" key="9">
    <source>
        <dbReference type="ARBA" id="ARBA00022801"/>
    </source>
</evidence>
<keyword evidence="9 16" id="KW-0378">Hydrolase</keyword>
<evidence type="ECO:0000259" key="15">
    <source>
        <dbReference type="SMART" id="SM00478"/>
    </source>
</evidence>
<evidence type="ECO:0000256" key="11">
    <source>
        <dbReference type="ARBA" id="ARBA00023014"/>
    </source>
</evidence>
<dbReference type="SUPFAM" id="SSF48150">
    <property type="entry name" value="DNA-glycosylase"/>
    <property type="match status" value="1"/>
</dbReference>
<dbReference type="PANTHER" id="PTHR42944:SF1">
    <property type="entry name" value="ADENINE DNA GLYCOSYLASE"/>
    <property type="match status" value="1"/>
</dbReference>
<dbReference type="Gene3D" id="3.90.79.10">
    <property type="entry name" value="Nucleoside Triphosphate Pyrophosphohydrolase"/>
    <property type="match status" value="1"/>
</dbReference>
<dbReference type="AlphaFoldDB" id="D2U8Y3"/>
<evidence type="ECO:0000256" key="3">
    <source>
        <dbReference type="ARBA" id="ARBA00008343"/>
    </source>
</evidence>
<dbReference type="Gene3D" id="1.10.1670.10">
    <property type="entry name" value="Helix-hairpin-Helix base-excision DNA repair enzymes (C-terminal)"/>
    <property type="match status" value="1"/>
</dbReference>
<evidence type="ECO:0000256" key="7">
    <source>
        <dbReference type="ARBA" id="ARBA00022723"/>
    </source>
</evidence>
<dbReference type="eggNOG" id="COG1194">
    <property type="taxonomic scope" value="Bacteria"/>
</dbReference>
<dbReference type="PANTHER" id="PTHR42944">
    <property type="entry name" value="ADENINE DNA GLYCOSYLASE"/>
    <property type="match status" value="1"/>
</dbReference>
<dbReference type="InterPro" id="IPR029119">
    <property type="entry name" value="MutY_C"/>
</dbReference>
<protein>
    <recommendedName>
        <fullName evidence="5 14">Adenine DNA glycosylase</fullName>
        <ecNumber evidence="4 14">3.2.2.31</ecNumber>
    </recommendedName>
</protein>
<dbReference type="FunFam" id="1.10.340.30:FF:000002">
    <property type="entry name" value="Adenine DNA glycosylase"/>
    <property type="match status" value="1"/>
</dbReference>
<keyword evidence="12" id="KW-0234">DNA repair</keyword>
<keyword evidence="17" id="KW-1185">Reference proteome</keyword>
<evidence type="ECO:0000256" key="4">
    <source>
        <dbReference type="ARBA" id="ARBA00012045"/>
    </source>
</evidence>
<dbReference type="GO" id="GO:0006284">
    <property type="term" value="P:base-excision repair"/>
    <property type="evidence" value="ECO:0007669"/>
    <property type="project" value="UniProtKB-UniRule"/>
</dbReference>
<dbReference type="GO" id="GO:0046872">
    <property type="term" value="F:metal ion binding"/>
    <property type="evidence" value="ECO:0007669"/>
    <property type="project" value="UniProtKB-UniRule"/>
</dbReference>
<gene>
    <name evidence="16" type="primary">mutY</name>
    <name evidence="16" type="ordered locus">XALc_2077</name>
</gene>
<dbReference type="InterPro" id="IPR015797">
    <property type="entry name" value="NUDIX_hydrolase-like_dom_sf"/>
</dbReference>
<dbReference type="Pfam" id="PF14815">
    <property type="entry name" value="NUDIX_4"/>
    <property type="match status" value="1"/>
</dbReference>
<dbReference type="InterPro" id="IPR011257">
    <property type="entry name" value="DNA_glycosylase"/>
</dbReference>
<dbReference type="InterPro" id="IPR004035">
    <property type="entry name" value="Endouclease-III_FeS-bd_BS"/>
</dbReference>
<dbReference type="GO" id="GO:0006298">
    <property type="term" value="P:mismatch repair"/>
    <property type="evidence" value="ECO:0007669"/>
    <property type="project" value="TreeGrafter"/>
</dbReference>
<dbReference type="InterPro" id="IPR000445">
    <property type="entry name" value="HhH_motif"/>
</dbReference>
<dbReference type="CDD" id="cd00056">
    <property type="entry name" value="ENDO3c"/>
    <property type="match status" value="1"/>
</dbReference>
<evidence type="ECO:0000256" key="13">
    <source>
        <dbReference type="ARBA" id="ARBA00023295"/>
    </source>
</evidence>
<dbReference type="GO" id="GO:0032357">
    <property type="term" value="F:oxidized purine DNA binding"/>
    <property type="evidence" value="ECO:0007669"/>
    <property type="project" value="TreeGrafter"/>
</dbReference>
<dbReference type="KEGG" id="xal:XALC_2077"/>
<dbReference type="PROSITE" id="PS01155">
    <property type="entry name" value="ENDONUCLEASE_III_2"/>
    <property type="match status" value="1"/>
</dbReference>
<keyword evidence="6" id="KW-0004">4Fe-4S</keyword>
<keyword evidence="13 14" id="KW-0326">Glycosidase</keyword>
<dbReference type="CDD" id="cd03431">
    <property type="entry name" value="NUDIX_DNA_Glycosylase_C-MutY"/>
    <property type="match status" value="1"/>
</dbReference>
<dbReference type="EC" id="3.2.2.31" evidence="4 14"/>
<dbReference type="Pfam" id="PF00633">
    <property type="entry name" value="HHH"/>
    <property type="match status" value="1"/>
</dbReference>
<evidence type="ECO:0000256" key="6">
    <source>
        <dbReference type="ARBA" id="ARBA00022485"/>
    </source>
</evidence>
<dbReference type="Pfam" id="PF00730">
    <property type="entry name" value="HhH-GPD"/>
    <property type="match status" value="1"/>
</dbReference>
<evidence type="ECO:0000256" key="5">
    <source>
        <dbReference type="ARBA" id="ARBA00022023"/>
    </source>
</evidence>
<proteinExistence type="inferred from homology"/>
<name>D2U8Y3_XANAP</name>
<comment type="similarity">
    <text evidence="3 14">Belongs to the Nth/MutY family.</text>
</comment>
<sequence length="362" mass="40117">MRKKSTPALMHQPADHFAAHLLAWFDRHGRHDLPWQHPRSPYRVWLSEIMLQQTQVAVVIPYFLRFLTHFPTLSALAAADNDAVMAQWAGLGYYARARNLHAAAKHCVALHDGELPRDFEALNALPGIGRSTAGAILSQAWNDRFPILDGNVKRVLTRYHGIAGYPGLPAVEKPLWAMAHAHVGAVPDGRMADYTQAQMDFGATLCTRANPACVLCPLQDDCVARRDGLVDALPTPKPGKTLPEREAVALLLENAAGDLLLQRRPPTGIWAGLWTLPQAETESALRDWFARHASGRAFDAAEPLSPIVHTFSHYRLHLQPLRLRKVALRDALRDNDDLRWVARTALSALGLPAPIRKLLDGL</sequence>
<organism evidence="16 17">
    <name type="scientific">Xanthomonas albilineans (strain GPE PC73 / CFBP 7063)</name>
    <dbReference type="NCBI Taxonomy" id="380358"/>
    <lineage>
        <taxon>Bacteria</taxon>
        <taxon>Pseudomonadati</taxon>
        <taxon>Pseudomonadota</taxon>
        <taxon>Gammaproteobacteria</taxon>
        <taxon>Lysobacterales</taxon>
        <taxon>Lysobacteraceae</taxon>
        <taxon>Xanthomonas</taxon>
    </lineage>
</organism>
<dbReference type="GO" id="GO:0051539">
    <property type="term" value="F:4 iron, 4 sulfur cluster binding"/>
    <property type="evidence" value="ECO:0007669"/>
    <property type="project" value="UniProtKB-UniRule"/>
</dbReference>
<evidence type="ECO:0000256" key="2">
    <source>
        <dbReference type="ARBA" id="ARBA00002933"/>
    </source>
</evidence>
<evidence type="ECO:0000256" key="12">
    <source>
        <dbReference type="ARBA" id="ARBA00023204"/>
    </source>
</evidence>
<evidence type="ECO:0000256" key="14">
    <source>
        <dbReference type="RuleBase" id="RU365096"/>
    </source>
</evidence>
<dbReference type="STRING" id="380358.XALC_2077"/>
<evidence type="ECO:0000256" key="1">
    <source>
        <dbReference type="ARBA" id="ARBA00000843"/>
    </source>
</evidence>
<dbReference type="InterPro" id="IPR005760">
    <property type="entry name" value="A/G_AdeGlyc_MutY"/>
</dbReference>
<evidence type="ECO:0000313" key="17">
    <source>
        <dbReference type="Proteomes" id="UP000001890"/>
    </source>
</evidence>
<dbReference type="PROSITE" id="PS00764">
    <property type="entry name" value="ENDONUCLEASE_III_1"/>
    <property type="match status" value="1"/>
</dbReference>
<dbReference type="Gene3D" id="1.10.340.30">
    <property type="entry name" value="Hypothetical protein, domain 2"/>
    <property type="match status" value="1"/>
</dbReference>
<evidence type="ECO:0000313" key="16">
    <source>
        <dbReference type="EMBL" id="CBA16561.1"/>
    </source>
</evidence>
<comment type="catalytic activity">
    <reaction evidence="1 14">
        <text>Hydrolyzes free adenine bases from 7,8-dihydro-8-oxoguanine:adenine mismatched double-stranded DNA, leaving an apurinic site.</text>
        <dbReference type="EC" id="3.2.2.31"/>
    </reaction>
</comment>
<dbReference type="SUPFAM" id="SSF55811">
    <property type="entry name" value="Nudix"/>
    <property type="match status" value="1"/>
</dbReference>
<keyword evidence="10 14" id="KW-0408">Iron</keyword>
<dbReference type="InterPro" id="IPR004036">
    <property type="entry name" value="Endonuclease-III-like_CS2"/>
</dbReference>
<keyword evidence="7" id="KW-0479">Metal-binding</keyword>
<dbReference type="EMBL" id="FP565176">
    <property type="protein sequence ID" value="CBA16561.1"/>
    <property type="molecule type" value="Genomic_DNA"/>
</dbReference>